<organism evidence="2 3">
    <name type="scientific">Perilla frutescens var. hirtella</name>
    <name type="common">Perilla citriodora</name>
    <name type="synonym">Perilla setoyensis</name>
    <dbReference type="NCBI Taxonomy" id="608512"/>
    <lineage>
        <taxon>Eukaryota</taxon>
        <taxon>Viridiplantae</taxon>
        <taxon>Streptophyta</taxon>
        <taxon>Embryophyta</taxon>
        <taxon>Tracheophyta</taxon>
        <taxon>Spermatophyta</taxon>
        <taxon>Magnoliopsida</taxon>
        <taxon>eudicotyledons</taxon>
        <taxon>Gunneridae</taxon>
        <taxon>Pentapetalae</taxon>
        <taxon>asterids</taxon>
        <taxon>lamiids</taxon>
        <taxon>Lamiales</taxon>
        <taxon>Lamiaceae</taxon>
        <taxon>Nepetoideae</taxon>
        <taxon>Elsholtzieae</taxon>
        <taxon>Perilla</taxon>
    </lineage>
</organism>
<reference evidence="2 3" key="1">
    <citation type="journal article" date="2021" name="Nat. Commun.">
        <title>Incipient diploidization of the medicinal plant Perilla within 10,000 years.</title>
        <authorList>
            <person name="Zhang Y."/>
            <person name="Shen Q."/>
            <person name="Leng L."/>
            <person name="Zhang D."/>
            <person name="Chen S."/>
            <person name="Shi Y."/>
            <person name="Ning Z."/>
            <person name="Chen S."/>
        </authorList>
    </citation>
    <scope>NUCLEOTIDE SEQUENCE [LARGE SCALE GENOMIC DNA]</scope>
    <source>
        <strain evidence="3">cv. PC099</strain>
    </source>
</reference>
<keyword evidence="3" id="KW-1185">Reference proteome</keyword>
<dbReference type="Proteomes" id="UP001190926">
    <property type="component" value="Unassembled WGS sequence"/>
</dbReference>
<sequence length="104" mass="12131">MDVTKIAMEHDNKENIPPFSLSKKPGPNIKKGKCTLVKMNECRRPLTDVTNLHRAPGRVHFREFRQPSSFSVYSFSSNRKRKLVDDGAEQEHRSCSKILRKEYR</sequence>
<feature type="region of interest" description="Disordered" evidence="1">
    <location>
        <begin position="1"/>
        <end position="27"/>
    </location>
</feature>
<comment type="caution">
    <text evidence="2">The sequence shown here is derived from an EMBL/GenBank/DDBJ whole genome shotgun (WGS) entry which is preliminary data.</text>
</comment>
<name>A0AAD4IMK4_PERFH</name>
<proteinExistence type="predicted"/>
<dbReference type="EMBL" id="SDAM02029612">
    <property type="protein sequence ID" value="KAH6755343.1"/>
    <property type="molecule type" value="Genomic_DNA"/>
</dbReference>
<evidence type="ECO:0000256" key="1">
    <source>
        <dbReference type="SAM" id="MobiDB-lite"/>
    </source>
</evidence>
<evidence type="ECO:0000313" key="3">
    <source>
        <dbReference type="Proteomes" id="UP001190926"/>
    </source>
</evidence>
<accession>A0AAD4IMK4</accession>
<gene>
    <name evidence="2" type="ORF">C2S53_014667</name>
</gene>
<dbReference type="AlphaFoldDB" id="A0AAD4IMK4"/>
<evidence type="ECO:0000313" key="2">
    <source>
        <dbReference type="EMBL" id="KAH6755343.1"/>
    </source>
</evidence>
<protein>
    <submittedName>
        <fullName evidence="2">Uncharacterized protein</fullName>
    </submittedName>
</protein>